<protein>
    <submittedName>
        <fullName evidence="2">Uncharacterized protein</fullName>
    </submittedName>
</protein>
<dbReference type="Proteomes" id="UP000279259">
    <property type="component" value="Unassembled WGS sequence"/>
</dbReference>
<evidence type="ECO:0000256" key="1">
    <source>
        <dbReference type="SAM" id="MobiDB-lite"/>
    </source>
</evidence>
<name>A0A427YQ81_9TREE</name>
<feature type="region of interest" description="Disordered" evidence="1">
    <location>
        <begin position="83"/>
        <end position="148"/>
    </location>
</feature>
<gene>
    <name evidence="2" type="ORF">EHS25_007606</name>
</gene>
<comment type="caution">
    <text evidence="2">The sequence shown here is derived from an EMBL/GenBank/DDBJ whole genome shotgun (WGS) entry which is preliminary data.</text>
</comment>
<dbReference type="OrthoDB" id="10442447at2759"/>
<dbReference type="EMBL" id="RSCD01000004">
    <property type="protein sequence ID" value="RSH93252.1"/>
    <property type="molecule type" value="Genomic_DNA"/>
</dbReference>
<evidence type="ECO:0000313" key="2">
    <source>
        <dbReference type="EMBL" id="RSH93252.1"/>
    </source>
</evidence>
<accession>A0A427YQ81</accession>
<sequence>MSQQAIRYLRNEHVCRLEREYEEFDETARSAGLRTAEDRRGNAQIQVLWGLNKLANEWKHEQDTWRESLADKGSVNEDVEVEVDEQTSDFKTSDFEENGGLDDIKKQKDEIEENVDQGDEIKKDEKHQHEKQKDEIKENMEQADEIKVDEKQKNGIKYRHIVPHREFMKALEDSGTLQWMEERWERKKRRMYAEMDGHVDRLIRMTRDKDKYDEEGNRVDTEARM</sequence>
<feature type="compositionally biased region" description="Basic and acidic residues" evidence="1">
    <location>
        <begin position="119"/>
        <end position="148"/>
    </location>
</feature>
<organism evidence="2 3">
    <name type="scientific">Saitozyma podzolica</name>
    <dbReference type="NCBI Taxonomy" id="1890683"/>
    <lineage>
        <taxon>Eukaryota</taxon>
        <taxon>Fungi</taxon>
        <taxon>Dikarya</taxon>
        <taxon>Basidiomycota</taxon>
        <taxon>Agaricomycotina</taxon>
        <taxon>Tremellomycetes</taxon>
        <taxon>Tremellales</taxon>
        <taxon>Trimorphomycetaceae</taxon>
        <taxon>Saitozyma</taxon>
    </lineage>
</organism>
<reference evidence="2 3" key="1">
    <citation type="submission" date="2018-11" db="EMBL/GenBank/DDBJ databases">
        <title>Genome sequence of Saitozyma podzolica DSM 27192.</title>
        <authorList>
            <person name="Aliyu H."/>
            <person name="Gorte O."/>
            <person name="Ochsenreither K."/>
        </authorList>
    </citation>
    <scope>NUCLEOTIDE SEQUENCE [LARGE SCALE GENOMIC DNA]</scope>
    <source>
        <strain evidence="2 3">DSM 27192</strain>
    </source>
</reference>
<keyword evidence="3" id="KW-1185">Reference proteome</keyword>
<evidence type="ECO:0000313" key="3">
    <source>
        <dbReference type="Proteomes" id="UP000279259"/>
    </source>
</evidence>
<dbReference type="AlphaFoldDB" id="A0A427YQ81"/>
<proteinExistence type="predicted"/>